<keyword evidence="4" id="KW-0269">Exonuclease</keyword>
<dbReference type="PANTHER" id="PTHR47526">
    <property type="entry name" value="ATP-DEPENDENT DNA HELICASE"/>
    <property type="match status" value="1"/>
</dbReference>
<evidence type="ECO:0000256" key="2">
    <source>
        <dbReference type="ARBA" id="ARBA00022759"/>
    </source>
</evidence>
<dbReference type="InterPro" id="IPR011604">
    <property type="entry name" value="PDDEXK-like_dom_sf"/>
</dbReference>
<keyword evidence="2" id="KW-0255">Endonuclease</keyword>
<dbReference type="GO" id="GO:0006281">
    <property type="term" value="P:DNA repair"/>
    <property type="evidence" value="ECO:0007669"/>
    <property type="project" value="UniProtKB-ARBA"/>
</dbReference>
<dbReference type="GO" id="GO:0004527">
    <property type="term" value="F:exonuclease activity"/>
    <property type="evidence" value="ECO:0007669"/>
    <property type="project" value="UniProtKB-KW"/>
</dbReference>
<dbReference type="GO" id="GO:0004519">
    <property type="term" value="F:endonuclease activity"/>
    <property type="evidence" value="ECO:0007669"/>
    <property type="project" value="UniProtKB-KW"/>
</dbReference>
<dbReference type="SUPFAM" id="SSF52980">
    <property type="entry name" value="Restriction endonuclease-like"/>
    <property type="match status" value="1"/>
</dbReference>
<dbReference type="AlphaFoldDB" id="A0A8S3U2A5"/>
<protein>
    <submittedName>
        <fullName evidence="5">Uncharacterized protein</fullName>
    </submittedName>
</protein>
<name>A0A8S3U2A5_MYTED</name>
<dbReference type="PANTHER" id="PTHR47526:SF3">
    <property type="entry name" value="PHD-TYPE DOMAIN-CONTAINING PROTEIN"/>
    <property type="match status" value="1"/>
</dbReference>
<evidence type="ECO:0000313" key="5">
    <source>
        <dbReference type="EMBL" id="CAG2236116.1"/>
    </source>
</evidence>
<keyword evidence="3" id="KW-0378">Hydrolase</keyword>
<dbReference type="EMBL" id="CAJPWZ010002341">
    <property type="protein sequence ID" value="CAG2236116.1"/>
    <property type="molecule type" value="Genomic_DNA"/>
</dbReference>
<dbReference type="Gene3D" id="3.90.320.10">
    <property type="match status" value="1"/>
</dbReference>
<keyword evidence="1" id="KW-0540">Nuclease</keyword>
<evidence type="ECO:0000256" key="4">
    <source>
        <dbReference type="ARBA" id="ARBA00022839"/>
    </source>
</evidence>
<accession>A0A8S3U2A5</accession>
<evidence type="ECO:0000256" key="3">
    <source>
        <dbReference type="ARBA" id="ARBA00022801"/>
    </source>
</evidence>
<gene>
    <name evidence="5" type="ORF">MEDL_48607</name>
</gene>
<proteinExistence type="predicted"/>
<dbReference type="InterPro" id="IPR011335">
    <property type="entry name" value="Restrct_endonuc-II-like"/>
</dbReference>
<dbReference type="Pfam" id="PF01771">
    <property type="entry name" value="Viral_alk_exo"/>
    <property type="match status" value="1"/>
</dbReference>
<sequence>MIEKRTLGQSENQLWFDTRKFRITSSNFHSIVSRKKADVDKLVQSFSKPDKVINVAPLIWGRKHEPIARIKYIAHRRLKYGEQNFVKECGIFLCDKFDFLVLVLMDLLKSAQSLVRKKCTRDKMSMEMEYENNQRGMCKQRFFLEIDEQTICN</sequence>
<organism evidence="5 6">
    <name type="scientific">Mytilus edulis</name>
    <name type="common">Blue mussel</name>
    <dbReference type="NCBI Taxonomy" id="6550"/>
    <lineage>
        <taxon>Eukaryota</taxon>
        <taxon>Metazoa</taxon>
        <taxon>Spiralia</taxon>
        <taxon>Lophotrochozoa</taxon>
        <taxon>Mollusca</taxon>
        <taxon>Bivalvia</taxon>
        <taxon>Autobranchia</taxon>
        <taxon>Pteriomorphia</taxon>
        <taxon>Mytilida</taxon>
        <taxon>Mytiloidea</taxon>
        <taxon>Mytilidae</taxon>
        <taxon>Mytilinae</taxon>
        <taxon>Mytilus</taxon>
    </lineage>
</organism>
<dbReference type="Proteomes" id="UP000683360">
    <property type="component" value="Unassembled WGS sequence"/>
</dbReference>
<reference evidence="5" key="1">
    <citation type="submission" date="2021-03" db="EMBL/GenBank/DDBJ databases">
        <authorList>
            <person name="Bekaert M."/>
        </authorList>
    </citation>
    <scope>NUCLEOTIDE SEQUENCE</scope>
</reference>
<evidence type="ECO:0000256" key="1">
    <source>
        <dbReference type="ARBA" id="ARBA00022722"/>
    </source>
</evidence>
<dbReference type="OrthoDB" id="6155932at2759"/>
<dbReference type="InterPro" id="IPR034720">
    <property type="entry name" value="Viral_alk_exo"/>
</dbReference>
<comment type="caution">
    <text evidence="5">The sequence shown here is derived from an EMBL/GenBank/DDBJ whole genome shotgun (WGS) entry which is preliminary data.</text>
</comment>
<evidence type="ECO:0000313" key="6">
    <source>
        <dbReference type="Proteomes" id="UP000683360"/>
    </source>
</evidence>
<keyword evidence="6" id="KW-1185">Reference proteome</keyword>